<dbReference type="Proteomes" id="UP001454036">
    <property type="component" value="Unassembled WGS sequence"/>
</dbReference>
<accession>A0AAV3RPR1</accession>
<dbReference type="Gene3D" id="3.30.200.20">
    <property type="entry name" value="Phosphorylase Kinase, domain 1"/>
    <property type="match status" value="1"/>
</dbReference>
<organism evidence="4 5">
    <name type="scientific">Lithospermum erythrorhizon</name>
    <name type="common">Purple gromwell</name>
    <name type="synonym">Lithospermum officinale var. erythrorhizon</name>
    <dbReference type="NCBI Taxonomy" id="34254"/>
    <lineage>
        <taxon>Eukaryota</taxon>
        <taxon>Viridiplantae</taxon>
        <taxon>Streptophyta</taxon>
        <taxon>Embryophyta</taxon>
        <taxon>Tracheophyta</taxon>
        <taxon>Spermatophyta</taxon>
        <taxon>Magnoliopsida</taxon>
        <taxon>eudicotyledons</taxon>
        <taxon>Gunneridae</taxon>
        <taxon>Pentapetalae</taxon>
        <taxon>asterids</taxon>
        <taxon>lamiids</taxon>
        <taxon>Boraginales</taxon>
        <taxon>Boraginaceae</taxon>
        <taxon>Boraginoideae</taxon>
        <taxon>Lithospermeae</taxon>
        <taxon>Lithospermum</taxon>
    </lineage>
</organism>
<evidence type="ECO:0000259" key="3">
    <source>
        <dbReference type="PROSITE" id="PS50011"/>
    </source>
</evidence>
<dbReference type="PANTHER" id="PTHR27005">
    <property type="entry name" value="WALL-ASSOCIATED RECEPTOR KINASE-LIKE 21"/>
    <property type="match status" value="1"/>
</dbReference>
<feature type="domain" description="Protein kinase" evidence="3">
    <location>
        <begin position="54"/>
        <end position="352"/>
    </location>
</feature>
<protein>
    <submittedName>
        <fullName evidence="4">Transmembrane signal receptor</fullName>
    </submittedName>
</protein>
<proteinExistence type="predicted"/>
<reference evidence="4 5" key="1">
    <citation type="submission" date="2024-01" db="EMBL/GenBank/DDBJ databases">
        <title>The complete chloroplast genome sequence of Lithospermum erythrorhizon: insights into the phylogenetic relationship among Boraginaceae species and the maternal lineages of purple gromwells.</title>
        <authorList>
            <person name="Okada T."/>
            <person name="Watanabe K."/>
        </authorList>
    </citation>
    <scope>NUCLEOTIDE SEQUENCE [LARGE SCALE GENOMIC DNA]</scope>
</reference>
<dbReference type="Pfam" id="PF00069">
    <property type="entry name" value="Pkinase"/>
    <property type="match status" value="1"/>
</dbReference>
<keyword evidence="4" id="KW-0812">Transmembrane</keyword>
<evidence type="ECO:0000313" key="5">
    <source>
        <dbReference type="Proteomes" id="UP001454036"/>
    </source>
</evidence>
<dbReference type="AlphaFoldDB" id="A0AAV3RPR1"/>
<dbReference type="PROSITE" id="PS50011">
    <property type="entry name" value="PROTEIN_KINASE_DOM"/>
    <property type="match status" value="1"/>
</dbReference>
<keyword evidence="1" id="KW-0547">Nucleotide-binding</keyword>
<dbReference type="SUPFAM" id="SSF56112">
    <property type="entry name" value="Protein kinase-like (PK-like)"/>
    <property type="match status" value="1"/>
</dbReference>
<comment type="caution">
    <text evidence="4">The sequence shown here is derived from an EMBL/GenBank/DDBJ whole genome shotgun (WGS) entry which is preliminary data.</text>
</comment>
<dbReference type="GO" id="GO:0005886">
    <property type="term" value="C:plasma membrane"/>
    <property type="evidence" value="ECO:0007669"/>
    <property type="project" value="TreeGrafter"/>
</dbReference>
<dbReference type="InterPro" id="IPR045274">
    <property type="entry name" value="WAK-like"/>
</dbReference>
<keyword evidence="5" id="KW-1185">Reference proteome</keyword>
<keyword evidence="2" id="KW-0067">ATP-binding</keyword>
<dbReference type="PANTHER" id="PTHR27005:SF466">
    <property type="entry name" value="NON-FUNCTIONAL PSEUDOKINASE ZED1-LIKE"/>
    <property type="match status" value="1"/>
</dbReference>
<dbReference type="Gene3D" id="1.10.510.10">
    <property type="entry name" value="Transferase(Phosphotransferase) domain 1"/>
    <property type="match status" value="1"/>
</dbReference>
<name>A0AAV3RPR1_LITER</name>
<dbReference type="GO" id="GO:0004674">
    <property type="term" value="F:protein serine/threonine kinase activity"/>
    <property type="evidence" value="ECO:0007669"/>
    <property type="project" value="TreeGrafter"/>
</dbReference>
<dbReference type="InterPro" id="IPR000719">
    <property type="entry name" value="Prot_kinase_dom"/>
</dbReference>
<gene>
    <name evidence="4" type="ORF">LIER_29979</name>
</gene>
<evidence type="ECO:0000256" key="2">
    <source>
        <dbReference type="ARBA" id="ARBA00022840"/>
    </source>
</evidence>
<dbReference type="GO" id="GO:0005524">
    <property type="term" value="F:ATP binding"/>
    <property type="evidence" value="ECO:0007669"/>
    <property type="project" value="UniProtKB-KW"/>
</dbReference>
<keyword evidence="4" id="KW-0675">Receptor</keyword>
<keyword evidence="4" id="KW-0472">Membrane</keyword>
<sequence>MSSSKSSRRLNSISRKSKSLKAASSHFLLNASALLAEFMAATNGKYDIPIRSFSADQLIKATNNFANVFHKARISFLCSGSFEGRQIIVKKFFDVNDFPSDSVYNTFSGSINSLVTTARMSKHKNVLRLLGCCLEFKYPVLVYEHPGTDHLLDLRLKPNNGRSLTWRQRLKIASDVANVIVYLHTAFDTPIIFRIINPTNVMIDQNGVAKLFDFSYSIALPPGKLQVEDDIIGVTGYIDPEYYRSGLVTQTVDVYSFGVLLLVLLTGNGATRKDEDGYQVHIVQYLSNFMANNQFKELVDQKIMEDIEGIEQEGKLQEFLDLALKCVQEEDKYSRPAMIEVAKELKQIEKFFR</sequence>
<evidence type="ECO:0000313" key="4">
    <source>
        <dbReference type="EMBL" id="GAA0179484.1"/>
    </source>
</evidence>
<dbReference type="EMBL" id="BAABME010010519">
    <property type="protein sequence ID" value="GAA0179484.1"/>
    <property type="molecule type" value="Genomic_DNA"/>
</dbReference>
<dbReference type="InterPro" id="IPR011009">
    <property type="entry name" value="Kinase-like_dom_sf"/>
</dbReference>
<evidence type="ECO:0000256" key="1">
    <source>
        <dbReference type="ARBA" id="ARBA00022741"/>
    </source>
</evidence>
<dbReference type="GO" id="GO:0007166">
    <property type="term" value="P:cell surface receptor signaling pathway"/>
    <property type="evidence" value="ECO:0007669"/>
    <property type="project" value="InterPro"/>
</dbReference>